<dbReference type="PROSITE" id="PS00519">
    <property type="entry name" value="HTH_ASNC_1"/>
    <property type="match status" value="1"/>
</dbReference>
<dbReference type="InterPro" id="IPR019885">
    <property type="entry name" value="Tscrpt_reg_HTH_AsnC-type_CS"/>
</dbReference>
<protein>
    <recommendedName>
        <fullName evidence="6">Leucine-responsive regulatory protein</fullName>
    </recommendedName>
</protein>
<dbReference type="FunFam" id="1.10.10.10:FF:000015">
    <property type="entry name" value="Leucine-responsive transcriptional regulator Lrp"/>
    <property type="match status" value="1"/>
</dbReference>
<evidence type="ECO:0000256" key="4">
    <source>
        <dbReference type="ARBA" id="ARBA00023159"/>
    </source>
</evidence>
<evidence type="ECO:0000259" key="7">
    <source>
        <dbReference type="PROSITE" id="PS50956"/>
    </source>
</evidence>
<dbReference type="Proteomes" id="UP000251647">
    <property type="component" value="Unassembled WGS sequence"/>
</dbReference>
<evidence type="ECO:0000256" key="5">
    <source>
        <dbReference type="ARBA" id="ARBA00023163"/>
    </source>
</evidence>
<proteinExistence type="predicted"/>
<dbReference type="GO" id="GO:0043565">
    <property type="term" value="F:sequence-specific DNA binding"/>
    <property type="evidence" value="ECO:0007669"/>
    <property type="project" value="InterPro"/>
</dbReference>
<organism evidence="8 9">
    <name type="scientific">Photobacterium damselae</name>
    <dbReference type="NCBI Taxonomy" id="38293"/>
    <lineage>
        <taxon>Bacteria</taxon>
        <taxon>Pseudomonadati</taxon>
        <taxon>Pseudomonadota</taxon>
        <taxon>Gammaproteobacteria</taxon>
        <taxon>Vibrionales</taxon>
        <taxon>Vibrionaceae</taxon>
        <taxon>Photobacterium</taxon>
    </lineage>
</organism>
<name>A0A2X1WCY8_PHODM</name>
<dbReference type="FunFam" id="3.30.70.920:FF:000001">
    <property type="entry name" value="Transcriptional regulator, AsnC family"/>
    <property type="match status" value="1"/>
</dbReference>
<reference evidence="8 9" key="1">
    <citation type="submission" date="2018-06" db="EMBL/GenBank/DDBJ databases">
        <authorList>
            <consortium name="Pathogen Informatics"/>
            <person name="Doyle S."/>
        </authorList>
    </citation>
    <scope>NUCLEOTIDE SEQUENCE [LARGE SCALE GENOMIC DNA]</scope>
    <source>
        <strain evidence="8 9">NCTC11647</strain>
    </source>
</reference>
<evidence type="ECO:0000256" key="1">
    <source>
        <dbReference type="ARBA" id="ARBA00011738"/>
    </source>
</evidence>
<dbReference type="SUPFAM" id="SSF54909">
    <property type="entry name" value="Dimeric alpha+beta barrel"/>
    <property type="match status" value="1"/>
</dbReference>
<dbReference type="Gene3D" id="3.30.70.920">
    <property type="match status" value="1"/>
</dbReference>
<dbReference type="InterPro" id="IPR019888">
    <property type="entry name" value="Tscrpt_reg_AsnC-like"/>
</dbReference>
<dbReference type="SUPFAM" id="SSF46785">
    <property type="entry name" value="Winged helix' DNA-binding domain"/>
    <property type="match status" value="1"/>
</dbReference>
<feature type="domain" description="HTH asnC-type" evidence="7">
    <location>
        <begin position="55"/>
        <end position="116"/>
    </location>
</feature>
<dbReference type="EMBL" id="UATL01000001">
    <property type="protein sequence ID" value="SPY28757.1"/>
    <property type="molecule type" value="Genomic_DNA"/>
</dbReference>
<dbReference type="Gene3D" id="1.10.10.10">
    <property type="entry name" value="Winged helix-like DNA-binding domain superfamily/Winged helix DNA-binding domain"/>
    <property type="match status" value="1"/>
</dbReference>
<keyword evidence="2" id="KW-0805">Transcription regulation</keyword>
<dbReference type="PROSITE" id="PS50956">
    <property type="entry name" value="HTH_ASNC_2"/>
    <property type="match status" value="1"/>
</dbReference>
<evidence type="ECO:0000313" key="9">
    <source>
        <dbReference type="Proteomes" id="UP000251647"/>
    </source>
</evidence>
<evidence type="ECO:0000256" key="2">
    <source>
        <dbReference type="ARBA" id="ARBA00023015"/>
    </source>
</evidence>
<dbReference type="GO" id="GO:0005829">
    <property type="term" value="C:cytosol"/>
    <property type="evidence" value="ECO:0007669"/>
    <property type="project" value="TreeGrafter"/>
</dbReference>
<dbReference type="Pfam" id="PF01037">
    <property type="entry name" value="AsnC_trans_reg"/>
    <property type="match status" value="1"/>
</dbReference>
<dbReference type="InterPro" id="IPR019887">
    <property type="entry name" value="Tscrpt_reg_AsnC/Lrp_C"/>
</dbReference>
<dbReference type="CDD" id="cd00090">
    <property type="entry name" value="HTH_ARSR"/>
    <property type="match status" value="1"/>
</dbReference>
<dbReference type="PANTHER" id="PTHR30154">
    <property type="entry name" value="LEUCINE-RESPONSIVE REGULATORY PROTEIN"/>
    <property type="match status" value="1"/>
</dbReference>
<evidence type="ECO:0000313" key="8">
    <source>
        <dbReference type="EMBL" id="SPY28757.1"/>
    </source>
</evidence>
<dbReference type="PANTHER" id="PTHR30154:SF0">
    <property type="entry name" value="LEUCINE-RESPONSIVE REGULATORY PROTEIN"/>
    <property type="match status" value="1"/>
</dbReference>
<comment type="subunit">
    <text evidence="1">Homodimer.</text>
</comment>
<dbReference type="InterPro" id="IPR036388">
    <property type="entry name" value="WH-like_DNA-bd_sf"/>
</dbReference>
<keyword evidence="3" id="KW-0238">DNA-binding</keyword>
<evidence type="ECO:0000256" key="3">
    <source>
        <dbReference type="ARBA" id="ARBA00023125"/>
    </source>
</evidence>
<evidence type="ECO:0000256" key="6">
    <source>
        <dbReference type="ARBA" id="ARBA00039227"/>
    </source>
</evidence>
<gene>
    <name evidence="8" type="primary">lrp_2</name>
    <name evidence="8" type="ORF">NCTC11647_01858</name>
</gene>
<accession>A0A2X1WCY8</accession>
<dbReference type="GO" id="GO:0043201">
    <property type="term" value="P:response to L-leucine"/>
    <property type="evidence" value="ECO:0007669"/>
    <property type="project" value="TreeGrafter"/>
</dbReference>
<dbReference type="GO" id="GO:0006524">
    <property type="term" value="P:alanine catabolic process"/>
    <property type="evidence" value="ECO:0007669"/>
    <property type="project" value="TreeGrafter"/>
</dbReference>
<dbReference type="InterPro" id="IPR011008">
    <property type="entry name" value="Dimeric_a/b-barrel"/>
</dbReference>
<dbReference type="InterPro" id="IPR011991">
    <property type="entry name" value="ArsR-like_HTH"/>
</dbReference>
<keyword evidence="5" id="KW-0804">Transcription</keyword>
<keyword evidence="4" id="KW-0010">Activator</keyword>
<dbReference type="NCBIfam" id="NF008370">
    <property type="entry name" value="PRK11169.1"/>
    <property type="match status" value="1"/>
</dbReference>
<dbReference type="GO" id="GO:0006355">
    <property type="term" value="P:regulation of DNA-templated transcription"/>
    <property type="evidence" value="ECO:0007669"/>
    <property type="project" value="UniProtKB-ARBA"/>
</dbReference>
<dbReference type="AlphaFoldDB" id="A0A2X1WCY8"/>
<dbReference type="PRINTS" id="PR00033">
    <property type="entry name" value="HTHASNC"/>
</dbReference>
<sequence length="207" mass="24214">MDDYINAEYEIFYNENWYFSGFDSKLGKDIVYFCKEVKRWNKTMVDTKKKPSKELDRIDRNILNELQKDGRISNVELSKRVGLSPTPCLERVRRLERQGYISGYTALLNPQYLDASLLVFVEITLNRGAPDVFEQFNKSVQELEDIQECHLVSGDFDYLLKTRVSDMSAYRKLLGETLLRLPGVNDTRTYVVMEEVKQSNNLVIKTR</sequence>
<dbReference type="InterPro" id="IPR036390">
    <property type="entry name" value="WH_DNA-bd_sf"/>
</dbReference>
<dbReference type="SMART" id="SM00344">
    <property type="entry name" value="HTH_ASNC"/>
    <property type="match status" value="1"/>
</dbReference>
<dbReference type="Pfam" id="PF13412">
    <property type="entry name" value="HTH_24"/>
    <property type="match status" value="1"/>
</dbReference>
<dbReference type="InterPro" id="IPR000485">
    <property type="entry name" value="AsnC-type_HTH_dom"/>
</dbReference>